<dbReference type="Pfam" id="PF21760">
    <property type="entry name" value="SecD_1st"/>
    <property type="match status" value="1"/>
</dbReference>
<evidence type="ECO:0000259" key="8">
    <source>
        <dbReference type="Pfam" id="PF21760"/>
    </source>
</evidence>
<dbReference type="InterPro" id="IPR048631">
    <property type="entry name" value="SecD_1st"/>
</dbReference>
<keyword evidence="6" id="KW-0811">Translocation</keyword>
<sequence length="78" mass="8246">MAPNLALDLEGGTQLILTPVTEDGSEVTDEDVQQAIEIIRQRVDASGVSEAEITSQGDQNIVVGLPGTPSEETLDLVR</sequence>
<feature type="non-terminal residue" evidence="9">
    <location>
        <position position="78"/>
    </location>
</feature>
<dbReference type="Proteomes" id="UP001165561">
    <property type="component" value="Unassembled WGS sequence"/>
</dbReference>
<dbReference type="InterPro" id="IPR022813">
    <property type="entry name" value="SecD/SecF_arch_bac"/>
</dbReference>
<evidence type="ECO:0000256" key="6">
    <source>
        <dbReference type="ARBA" id="ARBA00023010"/>
    </source>
</evidence>
<gene>
    <name evidence="9" type="ORF">PU560_06775</name>
</gene>
<dbReference type="EMBL" id="JARACI010000802">
    <property type="protein sequence ID" value="MDD9206171.1"/>
    <property type="molecule type" value="Genomic_DNA"/>
</dbReference>
<keyword evidence="10" id="KW-1185">Reference proteome</keyword>
<evidence type="ECO:0000256" key="1">
    <source>
        <dbReference type="ARBA" id="ARBA00022448"/>
    </source>
</evidence>
<dbReference type="PANTHER" id="PTHR30081:SF1">
    <property type="entry name" value="PROTEIN TRANSLOCASE SUBUNIT SECD"/>
    <property type="match status" value="1"/>
</dbReference>
<keyword evidence="2" id="KW-1003">Cell membrane</keyword>
<evidence type="ECO:0000313" key="10">
    <source>
        <dbReference type="Proteomes" id="UP001165561"/>
    </source>
</evidence>
<evidence type="ECO:0000256" key="7">
    <source>
        <dbReference type="ARBA" id="ARBA00023136"/>
    </source>
</evidence>
<organism evidence="9 10">
    <name type="scientific">Georgenia halotolerans</name>
    <dbReference type="NCBI Taxonomy" id="3028317"/>
    <lineage>
        <taxon>Bacteria</taxon>
        <taxon>Bacillati</taxon>
        <taxon>Actinomycetota</taxon>
        <taxon>Actinomycetes</taxon>
        <taxon>Micrococcales</taxon>
        <taxon>Bogoriellaceae</taxon>
        <taxon>Georgenia</taxon>
    </lineage>
</organism>
<dbReference type="Gene3D" id="3.30.70.3220">
    <property type="match status" value="1"/>
</dbReference>
<evidence type="ECO:0000256" key="2">
    <source>
        <dbReference type="ARBA" id="ARBA00022475"/>
    </source>
</evidence>
<name>A0ABT5TZ56_9MICO</name>
<evidence type="ECO:0000256" key="3">
    <source>
        <dbReference type="ARBA" id="ARBA00022692"/>
    </source>
</evidence>
<evidence type="ECO:0000256" key="5">
    <source>
        <dbReference type="ARBA" id="ARBA00022989"/>
    </source>
</evidence>
<accession>A0ABT5TZ56</accession>
<keyword evidence="4" id="KW-0653">Protein transport</keyword>
<feature type="domain" description="Protein translocase subunit SecDF P1" evidence="8">
    <location>
        <begin position="32"/>
        <end position="69"/>
    </location>
</feature>
<comment type="caution">
    <text evidence="9">The sequence shown here is derived from an EMBL/GenBank/DDBJ whole genome shotgun (WGS) entry which is preliminary data.</text>
</comment>
<evidence type="ECO:0000313" key="9">
    <source>
        <dbReference type="EMBL" id="MDD9206171.1"/>
    </source>
</evidence>
<evidence type="ECO:0000256" key="4">
    <source>
        <dbReference type="ARBA" id="ARBA00022927"/>
    </source>
</evidence>
<keyword evidence="3" id="KW-0812">Transmembrane</keyword>
<proteinExistence type="predicted"/>
<dbReference type="PANTHER" id="PTHR30081">
    <property type="entry name" value="PROTEIN-EXPORT MEMBRANE PROTEIN SEC"/>
    <property type="match status" value="1"/>
</dbReference>
<keyword evidence="5" id="KW-1133">Transmembrane helix</keyword>
<keyword evidence="1" id="KW-0813">Transport</keyword>
<reference evidence="9" key="1">
    <citation type="submission" date="2023-02" db="EMBL/GenBank/DDBJ databases">
        <title>Georgenia sp.10Sc9-8, isolated from a soil sample collected from the Taklamakan desert.</title>
        <authorList>
            <person name="Liu S."/>
        </authorList>
    </citation>
    <scope>NUCLEOTIDE SEQUENCE</scope>
    <source>
        <strain evidence="9">10Sc9-8</strain>
    </source>
</reference>
<protein>
    <submittedName>
        <fullName evidence="9">Protein translocase subunit SecD</fullName>
    </submittedName>
</protein>
<keyword evidence="7" id="KW-0472">Membrane</keyword>